<evidence type="ECO:0000313" key="2">
    <source>
        <dbReference type="Proteomes" id="UP001431221"/>
    </source>
</evidence>
<sequence length="64" mass="7244">MGLKEPDKDLCEVLDRLEGQIDLFSGDTGPDGAEFRSELNQTVTVFRRLARQAGYDLNLRKEES</sequence>
<dbReference type="Proteomes" id="UP001431221">
    <property type="component" value="Unassembled WGS sequence"/>
</dbReference>
<proteinExistence type="predicted"/>
<accession>A0ABT0GRD0</accession>
<name>A0ABT0GRD0_9HYPH</name>
<reference evidence="1" key="1">
    <citation type="submission" date="2022-04" db="EMBL/GenBank/DDBJ databases">
        <title>Roseibium sp. CAU 1639 isolated from mud.</title>
        <authorList>
            <person name="Kim W."/>
        </authorList>
    </citation>
    <scope>NUCLEOTIDE SEQUENCE</scope>
    <source>
        <strain evidence="1">CAU 1639</strain>
    </source>
</reference>
<keyword evidence="2" id="KW-1185">Reference proteome</keyword>
<protein>
    <submittedName>
        <fullName evidence="1">Uncharacterized protein</fullName>
    </submittedName>
</protein>
<dbReference type="EMBL" id="JALNMJ010000004">
    <property type="protein sequence ID" value="MCK7611994.1"/>
    <property type="molecule type" value="Genomic_DNA"/>
</dbReference>
<comment type="caution">
    <text evidence="1">The sequence shown here is derived from an EMBL/GenBank/DDBJ whole genome shotgun (WGS) entry which is preliminary data.</text>
</comment>
<evidence type="ECO:0000313" key="1">
    <source>
        <dbReference type="EMBL" id="MCK7611994.1"/>
    </source>
</evidence>
<gene>
    <name evidence="1" type="ORF">M0H32_07475</name>
</gene>
<dbReference type="RefSeq" id="WP_248152758.1">
    <property type="nucleotide sequence ID" value="NZ_JALNMJ010000004.1"/>
</dbReference>
<organism evidence="1 2">
    <name type="scientific">Roseibium sediminicola</name>
    <dbReference type="NCBI Taxonomy" id="2933272"/>
    <lineage>
        <taxon>Bacteria</taxon>
        <taxon>Pseudomonadati</taxon>
        <taxon>Pseudomonadota</taxon>
        <taxon>Alphaproteobacteria</taxon>
        <taxon>Hyphomicrobiales</taxon>
        <taxon>Stappiaceae</taxon>
        <taxon>Roseibium</taxon>
    </lineage>
</organism>